<evidence type="ECO:0000256" key="1">
    <source>
        <dbReference type="SAM" id="MobiDB-lite"/>
    </source>
</evidence>
<accession>A0A067KHW6</accession>
<dbReference type="AlphaFoldDB" id="A0A067KHW6"/>
<gene>
    <name evidence="2" type="ORF">JCGZ_11815</name>
</gene>
<evidence type="ECO:0000313" key="3">
    <source>
        <dbReference type="Proteomes" id="UP000027138"/>
    </source>
</evidence>
<feature type="region of interest" description="Disordered" evidence="1">
    <location>
        <begin position="22"/>
        <end position="59"/>
    </location>
</feature>
<proteinExistence type="predicted"/>
<protein>
    <submittedName>
        <fullName evidence="2">Uncharacterized protein</fullName>
    </submittedName>
</protein>
<organism evidence="2 3">
    <name type="scientific">Jatropha curcas</name>
    <name type="common">Barbados nut</name>
    <dbReference type="NCBI Taxonomy" id="180498"/>
    <lineage>
        <taxon>Eukaryota</taxon>
        <taxon>Viridiplantae</taxon>
        <taxon>Streptophyta</taxon>
        <taxon>Embryophyta</taxon>
        <taxon>Tracheophyta</taxon>
        <taxon>Spermatophyta</taxon>
        <taxon>Magnoliopsida</taxon>
        <taxon>eudicotyledons</taxon>
        <taxon>Gunneridae</taxon>
        <taxon>Pentapetalae</taxon>
        <taxon>rosids</taxon>
        <taxon>fabids</taxon>
        <taxon>Malpighiales</taxon>
        <taxon>Euphorbiaceae</taxon>
        <taxon>Crotonoideae</taxon>
        <taxon>Jatropheae</taxon>
        <taxon>Jatropha</taxon>
    </lineage>
</organism>
<reference evidence="2 3" key="1">
    <citation type="journal article" date="2014" name="PLoS ONE">
        <title>Global Analysis of Gene Expression Profiles in Physic Nut (Jatropha curcas L.) Seedlings Exposed to Salt Stress.</title>
        <authorList>
            <person name="Zhang L."/>
            <person name="Zhang C."/>
            <person name="Wu P."/>
            <person name="Chen Y."/>
            <person name="Li M."/>
            <person name="Jiang H."/>
            <person name="Wu G."/>
        </authorList>
    </citation>
    <scope>NUCLEOTIDE SEQUENCE [LARGE SCALE GENOMIC DNA]</scope>
    <source>
        <strain evidence="3">cv. GZQX0401</strain>
        <tissue evidence="2">Young leaves</tissue>
    </source>
</reference>
<dbReference type="EMBL" id="KK914632">
    <property type="protein sequence ID" value="KDP31439.1"/>
    <property type="molecule type" value="Genomic_DNA"/>
</dbReference>
<keyword evidence="3" id="KW-1185">Reference proteome</keyword>
<evidence type="ECO:0000313" key="2">
    <source>
        <dbReference type="EMBL" id="KDP31439.1"/>
    </source>
</evidence>
<sequence length="71" mass="7882">MSQLTPRSSGDCSSLRLTLASSHRRRSSYTSLSSRSGWHSAQGTAVLRSHRDSSSTSPVLSFLRRHLRHCP</sequence>
<dbReference type="Proteomes" id="UP000027138">
    <property type="component" value="Unassembled WGS sequence"/>
</dbReference>
<name>A0A067KHW6_JATCU</name>